<feature type="compositionally biased region" description="Basic and acidic residues" evidence="1">
    <location>
        <begin position="117"/>
        <end position="132"/>
    </location>
</feature>
<feature type="compositionally biased region" description="Gly residues" evidence="1">
    <location>
        <begin position="73"/>
        <end position="89"/>
    </location>
</feature>
<name>A0AAX3J5A0_9GAMM</name>
<evidence type="ECO:0000313" key="2">
    <source>
        <dbReference type="EMBL" id="VXB52103.1"/>
    </source>
</evidence>
<sequence>MSEQKATYRVLRLSHIHNQLWEAGTEVEYDGIPGTALEPMNDAAKAAKAKAERKGKAVETITPNGVENQPAPGGDGNKPGAEGGDGGNGEGDENLAELQEQYEQLFQKKPHPAMKSDTLREKIAEKRKELGL</sequence>
<evidence type="ECO:0000313" key="3">
    <source>
        <dbReference type="Proteomes" id="UP000433737"/>
    </source>
</evidence>
<protein>
    <submittedName>
        <fullName evidence="2">Uncharacterized protein</fullName>
    </submittedName>
</protein>
<gene>
    <name evidence="2" type="ORF">PANT111_150143</name>
</gene>
<dbReference type="RefSeq" id="WP_159223350.1">
    <property type="nucleotide sequence ID" value="NZ_LR733469.1"/>
</dbReference>
<dbReference type="Proteomes" id="UP000433737">
    <property type="component" value="Unassembled WGS sequence"/>
</dbReference>
<dbReference type="EMBL" id="CABWMH010000007">
    <property type="protein sequence ID" value="VXB52103.1"/>
    <property type="molecule type" value="Genomic_DNA"/>
</dbReference>
<evidence type="ECO:0000256" key="1">
    <source>
        <dbReference type="SAM" id="MobiDB-lite"/>
    </source>
</evidence>
<organism evidence="2 3">
    <name type="scientific">Pantoea brenneri</name>
    <dbReference type="NCBI Taxonomy" id="472694"/>
    <lineage>
        <taxon>Bacteria</taxon>
        <taxon>Pseudomonadati</taxon>
        <taxon>Pseudomonadota</taxon>
        <taxon>Gammaproteobacteria</taxon>
        <taxon>Enterobacterales</taxon>
        <taxon>Erwiniaceae</taxon>
        <taxon>Pantoea</taxon>
    </lineage>
</organism>
<comment type="caution">
    <text evidence="2">The sequence shown here is derived from an EMBL/GenBank/DDBJ whole genome shotgun (WGS) entry which is preliminary data.</text>
</comment>
<proteinExistence type="predicted"/>
<accession>A0AAX3J5A0</accession>
<reference evidence="2 3" key="1">
    <citation type="submission" date="2019-10" db="EMBL/GenBank/DDBJ databases">
        <authorList>
            <person name="Karimi E."/>
        </authorList>
    </citation>
    <scope>NUCLEOTIDE SEQUENCE [LARGE SCALE GENOMIC DNA]</scope>
    <source>
        <strain evidence="2">Pantoea sp. 111</strain>
    </source>
</reference>
<dbReference type="AlphaFoldDB" id="A0AAX3J5A0"/>
<feature type="region of interest" description="Disordered" evidence="1">
    <location>
        <begin position="50"/>
        <end position="132"/>
    </location>
</feature>